<dbReference type="RefSeq" id="YP_009807291.1">
    <property type="nucleotide sequence ID" value="NC_048022.1"/>
</dbReference>
<reference evidence="1 2" key="1">
    <citation type="submission" date="2018-07" db="EMBL/GenBank/DDBJ databases">
        <title>Complete genome of the first Eggerthella lenta phage.</title>
        <authorList>
            <person name="Koberg S."/>
            <person name="Brinks E."/>
        </authorList>
    </citation>
    <scope>NUCLEOTIDE SEQUENCE [LARGE SCALE GENOMIC DNA]</scope>
</reference>
<dbReference type="EMBL" id="MH626557">
    <property type="protein sequence ID" value="AXH71789.1"/>
    <property type="molecule type" value="Genomic_DNA"/>
</dbReference>
<dbReference type="Proteomes" id="UP000258104">
    <property type="component" value="Segment"/>
</dbReference>
<evidence type="ECO:0000313" key="2">
    <source>
        <dbReference type="Proteomes" id="UP000258104"/>
    </source>
</evidence>
<dbReference type="KEGG" id="vg:54998169"/>
<protein>
    <submittedName>
        <fullName evidence="1">Uncharacterized protein</fullName>
    </submittedName>
</protein>
<dbReference type="GeneID" id="54998169"/>
<keyword evidence="2" id="KW-1185">Reference proteome</keyword>
<evidence type="ECO:0000313" key="1">
    <source>
        <dbReference type="EMBL" id="AXH71789.1"/>
    </source>
</evidence>
<proteinExistence type="predicted"/>
<organism evidence="1 2">
    <name type="scientific">Eggerthella phage PMBT5</name>
    <dbReference type="NCBI Taxonomy" id="2283015"/>
    <lineage>
        <taxon>Viruses</taxon>
        <taxon>Duplodnaviria</taxon>
        <taxon>Heunggongvirae</taxon>
        <taxon>Uroviricota</taxon>
        <taxon>Caudoviricetes</taxon>
        <taxon>Lentavirus</taxon>
        <taxon>Lentavirus PMBT5</taxon>
    </lineage>
</organism>
<accession>A0A345MKC6</accession>
<name>A0A345MKC6_9CAUD</name>
<sequence>MGFMDKIKLASSDLAQQAQTKVENNIAVKMQKHEEKKIAKKEIRNLQNLFSATNNMGDISIDSKNCLFKVKHASSSIKKKSGIMAKTGKVVAASMTAGASIAIEQAMKPNDKVFSFSELLSFELLEDDAQVVGGGVGMALVGGAFFGVGGAIAGAMTGGKKTKKTVENLALKINLNNIDFPCVIITYINKSTKISSNEYLKAISVAHETISCLKLIIDSVSANRK</sequence>